<keyword evidence="9" id="KW-1185">Reference proteome</keyword>
<dbReference type="eggNOG" id="COG3127">
    <property type="taxonomic scope" value="Bacteria"/>
</dbReference>
<evidence type="ECO:0000256" key="3">
    <source>
        <dbReference type="ARBA" id="ARBA00022692"/>
    </source>
</evidence>
<feature type="transmembrane region" description="Helical" evidence="6">
    <location>
        <begin position="249"/>
        <end position="273"/>
    </location>
</feature>
<evidence type="ECO:0000313" key="9">
    <source>
        <dbReference type="Proteomes" id="UP000016567"/>
    </source>
</evidence>
<feature type="domain" description="ABC3 transporter permease C-terminal" evidence="7">
    <location>
        <begin position="254"/>
        <end position="368"/>
    </location>
</feature>
<dbReference type="GO" id="GO:0005886">
    <property type="term" value="C:plasma membrane"/>
    <property type="evidence" value="ECO:0007669"/>
    <property type="project" value="UniProtKB-SubCell"/>
</dbReference>
<dbReference type="RefSeq" id="WP_021708689.1">
    <property type="nucleotide sequence ID" value="NZ_BAOB01000240.1"/>
</dbReference>
<evidence type="ECO:0000256" key="5">
    <source>
        <dbReference type="ARBA" id="ARBA00023136"/>
    </source>
</evidence>
<feature type="transmembrane region" description="Helical" evidence="6">
    <location>
        <begin position="303"/>
        <end position="323"/>
    </location>
</feature>
<evidence type="ECO:0000256" key="4">
    <source>
        <dbReference type="ARBA" id="ARBA00022989"/>
    </source>
</evidence>
<dbReference type="InterPro" id="IPR003838">
    <property type="entry name" value="ABC3_permease_C"/>
</dbReference>
<keyword evidence="2" id="KW-1003">Cell membrane</keyword>
<feature type="transmembrane region" description="Helical" evidence="6">
    <location>
        <begin position="25"/>
        <end position="46"/>
    </location>
</feature>
<dbReference type="AlphaFoldDB" id="U3A4J6"/>
<evidence type="ECO:0000256" key="2">
    <source>
        <dbReference type="ARBA" id="ARBA00022475"/>
    </source>
</evidence>
<accession>U3A4J6</accession>
<comment type="subcellular location">
    <subcellularLocation>
        <location evidence="1">Cell membrane</location>
        <topology evidence="1">Multi-pass membrane protein</topology>
    </subcellularLocation>
</comment>
<keyword evidence="5 6" id="KW-0472">Membrane</keyword>
<reference evidence="8 9" key="1">
    <citation type="submission" date="2013-09" db="EMBL/GenBank/DDBJ databases">
        <title>Whole genome shotgun sequence of Vibrio azureus NBRC 104587.</title>
        <authorList>
            <person name="Isaki S."/>
            <person name="Hosoyama A."/>
            <person name="Numata M."/>
            <person name="Hashimoto M."/>
            <person name="Hosoyama Y."/>
            <person name="Tsuchikane K."/>
            <person name="Noguchi M."/>
            <person name="Hirakata S."/>
            <person name="Ichikawa N."/>
            <person name="Ohji S."/>
            <person name="Yamazoe A."/>
            <person name="Fujita N."/>
        </authorList>
    </citation>
    <scope>NUCLEOTIDE SEQUENCE [LARGE SCALE GENOMIC DNA]</scope>
    <source>
        <strain evidence="8 9">NBRC 104587</strain>
    </source>
</reference>
<comment type="caution">
    <text evidence="8">The sequence shown here is derived from an EMBL/GenBank/DDBJ whole genome shotgun (WGS) entry which is preliminary data.</text>
</comment>
<dbReference type="Pfam" id="PF02687">
    <property type="entry name" value="FtsX"/>
    <property type="match status" value="2"/>
</dbReference>
<feature type="transmembrane region" description="Helical" evidence="6">
    <location>
        <begin position="384"/>
        <end position="400"/>
    </location>
</feature>
<protein>
    <submittedName>
        <fullName evidence="8">Putative ABC transporter permease protein</fullName>
    </submittedName>
</protein>
<keyword evidence="3 6" id="KW-0812">Transmembrane</keyword>
<sequence>MKSASLNVNKSLARWGMSEIFQGKLWPVGFALVLIIASIFALSALAMRMELVVVKQGKEALTADAVFASANPLPHTLLSASTTLERSMMTQFNTMLFSDTGMQLISVRAVDEYYPLIGDLVLDDSQVHHVGESQLWLDKRIMTQLELSHGDVVTLGDADFKVSGIVLEEPGLSFNPFQQMPSAYIHSSDIKKTGVIQLGSRVQYRMFLNGEPEKLIQLQESVELSPSDKWQTQETTNRSSEFFERTIQYLSLTVIMVIIMSATTLVLTCQSYVNSRSQTIAMLKSLGASTGWVCRWLLIQISLLFLSSILIGLIVGIGLEYLLRIPLSELLPNPLPSYGITPFAVSVLSVVLISLPALGIPLSHLVNTPAIDVLQQSQWRFNKQLLWLILIPLIPLLAFYSKNALILLILLSILVLFIVLALISVGLTRVLSRLSLSSSLALAFSRINRTPVSSGLQLSALALSLMLLATIGLLRHDLIEDWQQVLPEHAPNVFALNISEQELNDYLTQLDSNQVIRSEAFPIIRGRLQFINQQDVKELSYPNGKPNAIQRELNFTWGNDIPDYNQIVLGEWSNYSHVSVEEKLANELGIQVGDKLGFVINSQFIEATVGSLRHVEWRDMKPNFYFIFSSDIMQEVKGSYLLSYRIEEDQQSLLQQLSRQYPTVTVLDIQTMGNKIQALLQQVMSAVTILATLGLLAGLLLIFTLLQLSISQRQSEVRLYRTLGASKKRIASTLWVEFGIIAFVASFIAVLSAETMVAIVVKQVFEISPQLHPFLWLVLPIATSLVLAVVVMNALANLLKPHKP</sequence>
<feature type="domain" description="ABC3 transporter permease C-terminal" evidence="7">
    <location>
        <begin position="689"/>
        <end position="792"/>
    </location>
</feature>
<evidence type="ECO:0000259" key="7">
    <source>
        <dbReference type="Pfam" id="PF02687"/>
    </source>
</evidence>
<feature type="transmembrane region" description="Helical" evidence="6">
    <location>
        <begin position="730"/>
        <end position="753"/>
    </location>
</feature>
<dbReference type="Proteomes" id="UP000016567">
    <property type="component" value="Unassembled WGS sequence"/>
</dbReference>
<organism evidence="8 9">
    <name type="scientific">Vibrio azureus NBRC 104587</name>
    <dbReference type="NCBI Taxonomy" id="1219077"/>
    <lineage>
        <taxon>Bacteria</taxon>
        <taxon>Pseudomonadati</taxon>
        <taxon>Pseudomonadota</taxon>
        <taxon>Gammaproteobacteria</taxon>
        <taxon>Vibrionales</taxon>
        <taxon>Vibrionaceae</taxon>
        <taxon>Vibrio</taxon>
    </lineage>
</organism>
<feature type="transmembrane region" description="Helical" evidence="6">
    <location>
        <begin position="683"/>
        <end position="709"/>
    </location>
</feature>
<dbReference type="STRING" id="1219077.VAZ01S_017_00060"/>
<feature type="transmembrane region" description="Helical" evidence="6">
    <location>
        <begin position="406"/>
        <end position="431"/>
    </location>
</feature>
<dbReference type="PANTHER" id="PTHR30287">
    <property type="entry name" value="MEMBRANE COMPONENT OF PREDICTED ABC SUPERFAMILY METABOLITE UPTAKE TRANSPORTER"/>
    <property type="match status" value="1"/>
</dbReference>
<proteinExistence type="predicted"/>
<evidence type="ECO:0000256" key="1">
    <source>
        <dbReference type="ARBA" id="ARBA00004651"/>
    </source>
</evidence>
<dbReference type="EMBL" id="BATL01000017">
    <property type="protein sequence ID" value="GAD74911.1"/>
    <property type="molecule type" value="Genomic_DNA"/>
</dbReference>
<feature type="transmembrane region" description="Helical" evidence="6">
    <location>
        <begin position="343"/>
        <end position="363"/>
    </location>
</feature>
<dbReference type="InterPro" id="IPR038766">
    <property type="entry name" value="Membrane_comp_ABC_pdt"/>
</dbReference>
<name>U3A4J6_9VIBR</name>
<feature type="transmembrane region" description="Helical" evidence="6">
    <location>
        <begin position="452"/>
        <end position="474"/>
    </location>
</feature>
<gene>
    <name evidence="8" type="ORF">VAZ01S_017_00060</name>
</gene>
<dbReference type="OrthoDB" id="5292592at2"/>
<dbReference type="PANTHER" id="PTHR30287:SF1">
    <property type="entry name" value="INNER MEMBRANE PROTEIN"/>
    <property type="match status" value="1"/>
</dbReference>
<feature type="transmembrane region" description="Helical" evidence="6">
    <location>
        <begin position="773"/>
        <end position="799"/>
    </location>
</feature>
<evidence type="ECO:0000313" key="8">
    <source>
        <dbReference type="EMBL" id="GAD74911.1"/>
    </source>
</evidence>
<keyword evidence="4 6" id="KW-1133">Transmembrane helix</keyword>
<evidence type="ECO:0000256" key="6">
    <source>
        <dbReference type="SAM" id="Phobius"/>
    </source>
</evidence>